<organism evidence="2 3">
    <name type="scientific">Leptospira interrogans serovar Canicola</name>
    <dbReference type="NCBI Taxonomy" id="211880"/>
    <lineage>
        <taxon>Bacteria</taxon>
        <taxon>Pseudomonadati</taxon>
        <taxon>Spirochaetota</taxon>
        <taxon>Spirochaetia</taxon>
        <taxon>Leptospirales</taxon>
        <taxon>Leptospiraceae</taxon>
        <taxon>Leptospira</taxon>
    </lineage>
</organism>
<dbReference type="Pfam" id="PF06114">
    <property type="entry name" value="Peptidase_M78"/>
    <property type="match status" value="1"/>
</dbReference>
<name>A0AAP9WHF5_LEPIR</name>
<feature type="domain" description="IrrE N-terminal-like" evidence="1">
    <location>
        <begin position="88"/>
        <end position="177"/>
    </location>
</feature>
<evidence type="ECO:0000313" key="2">
    <source>
        <dbReference type="EMBL" id="QOI45182.1"/>
    </source>
</evidence>
<dbReference type="Gene3D" id="1.10.10.2910">
    <property type="match status" value="1"/>
</dbReference>
<keyword evidence="2" id="KW-0614">Plasmid</keyword>
<dbReference type="AlphaFoldDB" id="A0AAP9WHF5"/>
<sequence length="183" mass="20911">MQTVKQSGIHPYKREDITYVRPSPIQASKSAISNFAERIAQKLQFLPGDTFDDVILRLGGKIHYLYPEQLEATESGSILVHRVCDFEIFLSSLTGALRDRFTIAHELGHYFLHSDQGETPIQVERNGSDRLEWEANWFAAAFLMPESDVKTSWEKYKNISVLSTHFQVSYSAMSVRLQNLSLI</sequence>
<gene>
    <name evidence="2" type="ORF">Lepto782_23705</name>
</gene>
<dbReference type="PANTHER" id="PTHR43236:SF1">
    <property type="entry name" value="BLL7220 PROTEIN"/>
    <property type="match status" value="1"/>
</dbReference>
<proteinExistence type="predicted"/>
<accession>A0AAP9WHF5</accession>
<evidence type="ECO:0000259" key="1">
    <source>
        <dbReference type="Pfam" id="PF06114"/>
    </source>
</evidence>
<dbReference type="EMBL" id="CP043889">
    <property type="protein sequence ID" value="QOI45182.1"/>
    <property type="molecule type" value="Genomic_DNA"/>
</dbReference>
<reference evidence="2" key="1">
    <citation type="submission" date="2019-09" db="EMBL/GenBank/DDBJ databases">
        <title>Comparative Genomics of Leptospira interrogans Reveals Genome Plasticity - A Common Adaptive Strategy for Survival in Various Hosts.</title>
        <authorList>
            <person name="Ramli S.R."/>
            <person name="Bunk B."/>
            <person name="Goris M."/>
            <person name="Bhuju S."/>
            <person name="Jarek M."/>
            <person name="Sproer C."/>
            <person name="Mustakim S."/>
            <person name="Strommenger B."/>
            <person name="Pessler F."/>
        </authorList>
    </citation>
    <scope>NUCLEOTIDE SEQUENCE</scope>
    <source>
        <strain evidence="2">782</strain>
        <plasmid evidence="2">p5</plasmid>
    </source>
</reference>
<evidence type="ECO:0000313" key="3">
    <source>
        <dbReference type="Proteomes" id="UP000663124"/>
    </source>
</evidence>
<dbReference type="PANTHER" id="PTHR43236">
    <property type="entry name" value="ANTITOXIN HIGA1"/>
    <property type="match status" value="1"/>
</dbReference>
<geneLocation type="plasmid" evidence="2 3">
    <name>p5</name>
</geneLocation>
<dbReference type="InterPro" id="IPR052345">
    <property type="entry name" value="Rad_response_metalloprotease"/>
</dbReference>
<dbReference type="InterPro" id="IPR010359">
    <property type="entry name" value="IrrE_HExxH"/>
</dbReference>
<dbReference type="Proteomes" id="UP000663124">
    <property type="component" value="Plasmid p5"/>
</dbReference>
<protein>
    <submittedName>
        <fullName evidence="2">ImmA/IrrE family metallo-endopeptidase</fullName>
    </submittedName>
</protein>